<evidence type="ECO:0000313" key="4">
    <source>
        <dbReference type="Proteomes" id="UP000249499"/>
    </source>
</evidence>
<feature type="transmembrane region" description="Helical" evidence="1">
    <location>
        <begin position="153"/>
        <end position="172"/>
    </location>
</feature>
<dbReference type="GO" id="GO:0016020">
    <property type="term" value="C:membrane"/>
    <property type="evidence" value="ECO:0007669"/>
    <property type="project" value="InterPro"/>
</dbReference>
<feature type="domain" description="EamA" evidence="2">
    <location>
        <begin position="160"/>
        <end position="282"/>
    </location>
</feature>
<dbReference type="PANTHER" id="PTHR22911:SF76">
    <property type="entry name" value="EAMA DOMAIN-CONTAINING PROTEIN"/>
    <property type="match status" value="1"/>
</dbReference>
<sequence>MNDRAGRVRASLLGALGVVLWASETSLVTYTTAIPPLETVAIAFFFASTLSPFVWLITKSSPLVAFRQPPSVWLLTVGSLVAYHACIYYATQRAPPASAALLQGTTPLMIVIGSALLPGERLRWFHIIGVIMGLAGVLRLINTGASESVIDGSFYLSVVGIAAALWGLYSLVSRALPEVPSSALGMFYIVSAIVSFAGHLAMESWVQPTPSALMAMAALGIFPMGLAIYFWDYGLKRGDIQALGAFSYVEPLIGAGLAAFFANGVLDLSLFWSGLLVVGGAGCASASLWLRPKIKGSIPVLPDLCHHVSDGSNLQEGQRCFQPGSHLVPTGNANELRLSLAILEGIIDQWGEELDAGSGTAPYVSQAVRRAS</sequence>
<evidence type="ECO:0000313" key="3">
    <source>
        <dbReference type="EMBL" id="WFR99177.1"/>
    </source>
</evidence>
<accession>A0AAF1KTF8</accession>
<dbReference type="EMBL" id="CP117260">
    <property type="protein sequence ID" value="WFR99177.1"/>
    <property type="molecule type" value="Genomic_DNA"/>
</dbReference>
<dbReference type="Proteomes" id="UP000249499">
    <property type="component" value="Plasmid unnamed3"/>
</dbReference>
<feature type="transmembrane region" description="Helical" evidence="1">
    <location>
        <begin position="184"/>
        <end position="206"/>
    </location>
</feature>
<feature type="transmembrane region" description="Helical" evidence="1">
    <location>
        <begin position="39"/>
        <end position="58"/>
    </location>
</feature>
<dbReference type="Gene3D" id="1.10.3730.20">
    <property type="match status" value="1"/>
</dbReference>
<dbReference type="PANTHER" id="PTHR22911">
    <property type="entry name" value="ACYL-MALONYL CONDENSING ENZYME-RELATED"/>
    <property type="match status" value="1"/>
</dbReference>
<keyword evidence="3" id="KW-0614">Plasmid</keyword>
<proteinExistence type="predicted"/>
<protein>
    <submittedName>
        <fullName evidence="3">DMT family transporter</fullName>
    </submittedName>
</protein>
<dbReference type="InterPro" id="IPR037185">
    <property type="entry name" value="EmrE-like"/>
</dbReference>
<feature type="transmembrane region" description="Helical" evidence="1">
    <location>
        <begin position="212"/>
        <end position="231"/>
    </location>
</feature>
<feature type="transmembrane region" description="Helical" evidence="1">
    <location>
        <begin position="243"/>
        <end position="262"/>
    </location>
</feature>
<keyword evidence="1" id="KW-1133">Transmembrane helix</keyword>
<keyword evidence="4" id="KW-1185">Reference proteome</keyword>
<dbReference type="InterPro" id="IPR000620">
    <property type="entry name" value="EamA_dom"/>
</dbReference>
<gene>
    <name evidence="3" type="ORF">PR017_27685</name>
</gene>
<name>A0AAF1KTF8_9HYPH</name>
<dbReference type="KEGG" id="rtu:PR017_27685"/>
<dbReference type="RefSeq" id="WP_111218401.1">
    <property type="nucleotide sequence ID" value="NZ_CP117260.1"/>
</dbReference>
<keyword evidence="1" id="KW-0812">Transmembrane</keyword>
<feature type="transmembrane region" description="Helical" evidence="1">
    <location>
        <begin position="70"/>
        <end position="91"/>
    </location>
</feature>
<dbReference type="AlphaFoldDB" id="A0AAF1KTF8"/>
<dbReference type="Pfam" id="PF00892">
    <property type="entry name" value="EamA"/>
    <property type="match status" value="2"/>
</dbReference>
<evidence type="ECO:0000259" key="2">
    <source>
        <dbReference type="Pfam" id="PF00892"/>
    </source>
</evidence>
<reference evidence="4" key="2">
    <citation type="journal article" date="2023" name="MicrobiologyOpen">
        <title>Genomics of the tumorigenes clade of the family Rhizobiaceae and description of Rhizobium rhododendri sp. nov.</title>
        <authorList>
            <person name="Kuzmanovic N."/>
            <person name="diCenzo G.C."/>
            <person name="Bunk B."/>
            <person name="Sproeer C."/>
            <person name="Fruehling A."/>
            <person name="Neumann-Schaal M."/>
            <person name="Overmann J."/>
            <person name="Smalla K."/>
        </authorList>
    </citation>
    <scope>NUCLEOTIDE SEQUENCE [LARGE SCALE GENOMIC DNA]</scope>
    <source>
        <strain evidence="4">1078</strain>
        <plasmid evidence="4">unnamed3</plasmid>
    </source>
</reference>
<feature type="transmembrane region" description="Helical" evidence="1">
    <location>
        <begin position="124"/>
        <end position="141"/>
    </location>
</feature>
<reference evidence="3 4" key="1">
    <citation type="journal article" date="2018" name="Sci. Rep.">
        <title>Rhizobium tumorigenes sp. nov., a novel plant tumorigenic bacterium isolated from cane gall tumors on thornless blackberry.</title>
        <authorList>
            <person name="Kuzmanovi N."/>
            <person name="Smalla K."/>
            <person name="Gronow S."/>
            <person name="PuBawska J."/>
        </authorList>
    </citation>
    <scope>NUCLEOTIDE SEQUENCE [LARGE SCALE GENOMIC DNA]</scope>
    <source>
        <strain evidence="3 4">1078</strain>
    </source>
</reference>
<feature type="transmembrane region" description="Helical" evidence="1">
    <location>
        <begin position="97"/>
        <end position="117"/>
    </location>
</feature>
<dbReference type="SUPFAM" id="SSF103481">
    <property type="entry name" value="Multidrug resistance efflux transporter EmrE"/>
    <property type="match status" value="2"/>
</dbReference>
<evidence type="ECO:0000256" key="1">
    <source>
        <dbReference type="SAM" id="Phobius"/>
    </source>
</evidence>
<organism evidence="3 4">
    <name type="scientific">Rhizobium tumorigenes</name>
    <dbReference type="NCBI Taxonomy" id="2041385"/>
    <lineage>
        <taxon>Bacteria</taxon>
        <taxon>Pseudomonadati</taxon>
        <taxon>Pseudomonadota</taxon>
        <taxon>Alphaproteobacteria</taxon>
        <taxon>Hyphomicrobiales</taxon>
        <taxon>Rhizobiaceae</taxon>
        <taxon>Rhizobium/Agrobacterium group</taxon>
        <taxon>Rhizobium</taxon>
    </lineage>
</organism>
<feature type="transmembrane region" description="Helical" evidence="1">
    <location>
        <begin position="268"/>
        <end position="290"/>
    </location>
</feature>
<feature type="domain" description="EamA" evidence="2">
    <location>
        <begin position="11"/>
        <end position="138"/>
    </location>
</feature>
<keyword evidence="1" id="KW-0472">Membrane</keyword>
<geneLocation type="plasmid" evidence="3 4">
    <name>unnamed3</name>
</geneLocation>